<dbReference type="Proteomes" id="UP000277256">
    <property type="component" value="Unassembled WGS sequence"/>
</dbReference>
<dbReference type="GO" id="GO:0020037">
    <property type="term" value="F:heme binding"/>
    <property type="evidence" value="ECO:0007669"/>
    <property type="project" value="InterPro"/>
</dbReference>
<evidence type="ECO:0000313" key="6">
    <source>
        <dbReference type="EMBL" id="RRR98304.1"/>
    </source>
</evidence>
<organism evidence="6 7">
    <name type="scientific">Glycomyces terrestris</name>
    <dbReference type="NCBI Taxonomy" id="2493553"/>
    <lineage>
        <taxon>Bacteria</taxon>
        <taxon>Bacillati</taxon>
        <taxon>Actinomycetota</taxon>
        <taxon>Actinomycetes</taxon>
        <taxon>Glycomycetales</taxon>
        <taxon>Glycomycetaceae</taxon>
        <taxon>Glycomyces</taxon>
    </lineage>
</organism>
<keyword evidence="1" id="KW-0813">Transport</keyword>
<feature type="region of interest" description="Disordered" evidence="5">
    <location>
        <begin position="127"/>
        <end position="156"/>
    </location>
</feature>
<dbReference type="GO" id="GO:0019825">
    <property type="term" value="F:oxygen binding"/>
    <property type="evidence" value="ECO:0007669"/>
    <property type="project" value="InterPro"/>
</dbReference>
<keyword evidence="2" id="KW-0349">Heme</keyword>
<dbReference type="InterPro" id="IPR009050">
    <property type="entry name" value="Globin-like_sf"/>
</dbReference>
<reference evidence="6 7" key="1">
    <citation type="submission" date="2018-12" db="EMBL/GenBank/DDBJ databases">
        <title>Glycomyces sp. YIM 121974 draft genome.</title>
        <authorList>
            <person name="Li Q."/>
        </authorList>
    </citation>
    <scope>NUCLEOTIDE SEQUENCE [LARGE SCALE GENOMIC DNA]</scope>
    <source>
        <strain evidence="6 7">YIM 121974</strain>
    </source>
</reference>
<evidence type="ECO:0000256" key="2">
    <source>
        <dbReference type="ARBA" id="ARBA00022617"/>
    </source>
</evidence>
<dbReference type="AlphaFoldDB" id="A0A426UVF8"/>
<evidence type="ECO:0000256" key="3">
    <source>
        <dbReference type="ARBA" id="ARBA00022723"/>
    </source>
</evidence>
<evidence type="ECO:0000256" key="5">
    <source>
        <dbReference type="SAM" id="MobiDB-lite"/>
    </source>
</evidence>
<gene>
    <name evidence="6" type="ORF">EIW28_15445</name>
</gene>
<dbReference type="RefSeq" id="WP_125248613.1">
    <property type="nucleotide sequence ID" value="NZ_RSEB01000004.1"/>
</dbReference>
<dbReference type="Gene3D" id="1.10.490.10">
    <property type="entry name" value="Globins"/>
    <property type="match status" value="1"/>
</dbReference>
<dbReference type="SUPFAM" id="SSF46458">
    <property type="entry name" value="Globin-like"/>
    <property type="match status" value="1"/>
</dbReference>
<sequence>MDETVYEAAGGAPAMRALARAWHARCLEDELTRHPFSHPGQHPDHLERLAAYWGEQLGGPAVYTGLYGSHGGVLRMHSGNGEHADLDEAAQACFALALDDAGIPAGLRGLLRDWFRWAVGLMAAHPHDPGAGGLEPPLPRWGWHGPESPSDPGPER</sequence>
<name>A0A426UVF8_9ACTN</name>
<evidence type="ECO:0000313" key="7">
    <source>
        <dbReference type="Proteomes" id="UP000277256"/>
    </source>
</evidence>
<accession>A0A426UVF8</accession>
<keyword evidence="4" id="KW-0408">Iron</keyword>
<dbReference type="InterPro" id="IPR012292">
    <property type="entry name" value="Globin/Proto"/>
</dbReference>
<dbReference type="EMBL" id="RSEB01000004">
    <property type="protein sequence ID" value="RRR98304.1"/>
    <property type="molecule type" value="Genomic_DNA"/>
</dbReference>
<dbReference type="OrthoDB" id="9798157at2"/>
<proteinExistence type="predicted"/>
<evidence type="ECO:0000256" key="4">
    <source>
        <dbReference type="ARBA" id="ARBA00023004"/>
    </source>
</evidence>
<dbReference type="GO" id="GO:0046872">
    <property type="term" value="F:metal ion binding"/>
    <property type="evidence" value="ECO:0007669"/>
    <property type="project" value="UniProtKB-KW"/>
</dbReference>
<keyword evidence="7" id="KW-1185">Reference proteome</keyword>
<comment type="caution">
    <text evidence="6">The sequence shown here is derived from an EMBL/GenBank/DDBJ whole genome shotgun (WGS) entry which is preliminary data.</text>
</comment>
<protein>
    <submittedName>
        <fullName evidence="6">Oxidoreductase</fullName>
    </submittedName>
</protein>
<dbReference type="Pfam" id="PF01152">
    <property type="entry name" value="Bac_globin"/>
    <property type="match status" value="1"/>
</dbReference>
<dbReference type="InterPro" id="IPR001486">
    <property type="entry name" value="Hemoglobin_trunc"/>
</dbReference>
<keyword evidence="3" id="KW-0479">Metal-binding</keyword>
<evidence type="ECO:0000256" key="1">
    <source>
        <dbReference type="ARBA" id="ARBA00022448"/>
    </source>
</evidence>